<accession>A0A8S1XJE4</accession>
<comment type="caution">
    <text evidence="1">The sequence shown here is derived from an EMBL/GenBank/DDBJ whole genome shotgun (WGS) entry which is preliminary data.</text>
</comment>
<evidence type="ECO:0000313" key="1">
    <source>
        <dbReference type="EMBL" id="CAD8200878.1"/>
    </source>
</evidence>
<reference evidence="1" key="1">
    <citation type="submission" date="2021-01" db="EMBL/GenBank/DDBJ databases">
        <authorList>
            <consortium name="Genoscope - CEA"/>
            <person name="William W."/>
        </authorList>
    </citation>
    <scope>NUCLEOTIDE SEQUENCE</scope>
</reference>
<dbReference type="AlphaFoldDB" id="A0A8S1XJE4"/>
<proteinExistence type="predicted"/>
<dbReference type="Proteomes" id="UP000683925">
    <property type="component" value="Unassembled WGS sequence"/>
</dbReference>
<evidence type="ECO:0000313" key="2">
    <source>
        <dbReference type="Proteomes" id="UP000683925"/>
    </source>
</evidence>
<name>A0A8S1XJE4_PAROT</name>
<keyword evidence="2" id="KW-1185">Reference proteome</keyword>
<protein>
    <submittedName>
        <fullName evidence="1">Uncharacterized protein</fullName>
    </submittedName>
</protein>
<gene>
    <name evidence="1" type="ORF">POCTA_138.1.T1230031</name>
</gene>
<organism evidence="1 2">
    <name type="scientific">Paramecium octaurelia</name>
    <dbReference type="NCBI Taxonomy" id="43137"/>
    <lineage>
        <taxon>Eukaryota</taxon>
        <taxon>Sar</taxon>
        <taxon>Alveolata</taxon>
        <taxon>Ciliophora</taxon>
        <taxon>Intramacronucleata</taxon>
        <taxon>Oligohymenophorea</taxon>
        <taxon>Peniculida</taxon>
        <taxon>Parameciidae</taxon>
        <taxon>Paramecium</taxon>
    </lineage>
</organism>
<sequence>MLKRVNNTMNQIGQDMIQLVQYLYEISIDKQDVCKIKFLQQQLDRMQAKLSSKYDLQKFIHGLVNIVPMRGDFEGDNQKRADLIVERLISNQ</sequence>
<dbReference type="EMBL" id="CAJJDP010000123">
    <property type="protein sequence ID" value="CAD8200878.1"/>
    <property type="molecule type" value="Genomic_DNA"/>
</dbReference>